<dbReference type="Pfam" id="PF00891">
    <property type="entry name" value="Methyltransf_2"/>
    <property type="match status" value="1"/>
</dbReference>
<dbReference type="AlphaFoldDB" id="A0A556CB07"/>
<dbReference type="Gene3D" id="1.10.10.10">
    <property type="entry name" value="Winged helix-like DNA-binding domain superfamily/Winged helix DNA-binding domain"/>
    <property type="match status" value="1"/>
</dbReference>
<dbReference type="Gene3D" id="1.10.287.1350">
    <property type="match status" value="1"/>
</dbReference>
<dbReference type="RefSeq" id="WP_143923205.1">
    <property type="nucleotide sequence ID" value="NZ_VLTK01000008.1"/>
</dbReference>
<keyword evidence="2" id="KW-0808">Transferase</keyword>
<dbReference type="CDD" id="cd06193">
    <property type="entry name" value="siderophore_interacting"/>
    <property type="match status" value="1"/>
</dbReference>
<evidence type="ECO:0000256" key="3">
    <source>
        <dbReference type="ARBA" id="ARBA00022691"/>
    </source>
</evidence>
<accession>A0A556CB07</accession>
<dbReference type="PANTHER" id="PTHR30157:SF0">
    <property type="entry name" value="NADPH-DEPENDENT FERRIC-CHELATE REDUCTASE"/>
    <property type="match status" value="1"/>
</dbReference>
<evidence type="ECO:0000256" key="2">
    <source>
        <dbReference type="ARBA" id="ARBA00022679"/>
    </source>
</evidence>
<dbReference type="GO" id="GO:0032259">
    <property type="term" value="P:methylation"/>
    <property type="evidence" value="ECO:0007669"/>
    <property type="project" value="UniProtKB-KW"/>
</dbReference>
<dbReference type="InterPro" id="IPR013113">
    <property type="entry name" value="SIP_FAD-bd"/>
</dbReference>
<keyword evidence="6" id="KW-1185">Reference proteome</keyword>
<reference evidence="5 6" key="1">
    <citation type="submission" date="2019-07" db="EMBL/GenBank/DDBJ databases">
        <title>Draft genome sequence of Brevibacterium aurantiacum XU54 isolated from Xinjiang China.</title>
        <authorList>
            <person name="Xu X."/>
        </authorList>
    </citation>
    <scope>NUCLEOTIDE SEQUENCE [LARGE SCALE GENOMIC DNA]</scope>
    <source>
        <strain evidence="5 6">XU54</strain>
    </source>
</reference>
<dbReference type="PROSITE" id="PS51683">
    <property type="entry name" value="SAM_OMT_II"/>
    <property type="match status" value="1"/>
</dbReference>
<dbReference type="Gene3D" id="2.40.30.10">
    <property type="entry name" value="Translation factors"/>
    <property type="match status" value="1"/>
</dbReference>
<proteinExistence type="predicted"/>
<evidence type="ECO:0000313" key="6">
    <source>
        <dbReference type="Proteomes" id="UP000316406"/>
    </source>
</evidence>
<dbReference type="Pfam" id="PF08021">
    <property type="entry name" value="FAD_binding_9"/>
    <property type="match status" value="1"/>
</dbReference>
<keyword evidence="1" id="KW-0489">Methyltransferase</keyword>
<dbReference type="SUPFAM" id="SSF46785">
    <property type="entry name" value="Winged helix' DNA-binding domain"/>
    <property type="match status" value="1"/>
</dbReference>
<dbReference type="Proteomes" id="UP000316406">
    <property type="component" value="Unassembled WGS sequence"/>
</dbReference>
<dbReference type="InterPro" id="IPR036388">
    <property type="entry name" value="WH-like_DNA-bd_sf"/>
</dbReference>
<dbReference type="SUPFAM" id="SSF53335">
    <property type="entry name" value="S-adenosyl-L-methionine-dependent methyltransferases"/>
    <property type="match status" value="1"/>
</dbReference>
<name>A0A556CB07_BREAU</name>
<dbReference type="InterPro" id="IPR039374">
    <property type="entry name" value="SIP_fam"/>
</dbReference>
<dbReference type="InterPro" id="IPR016461">
    <property type="entry name" value="COMT-like"/>
</dbReference>
<dbReference type="Pfam" id="PF04954">
    <property type="entry name" value="SIP"/>
    <property type="match status" value="1"/>
</dbReference>
<protein>
    <submittedName>
        <fullName evidence="5">Siderophore-interacting protein</fullName>
    </submittedName>
</protein>
<sequence>MPKTSREVSVHPLSLRCAEVSRIVDVTPGMRRITLNGPQLGAFESDNGFPQPGFVSPGFDDDIRLFFTAPGETEPVLPIQCDGYTERPKDPAATGRVYSVRHWDPDRGEIDIDFVKHGTGVATTWAYRAQIGDSIHFVGPRLSRALPASADWLLVAGDDTALPAIGRLLEELGEDSRAKVFIEIAEDAHRQHLRELPSVEITWLLRDGAPAGSTPLLLDAVRSSRWPEGHAFAWVAGEQSIVRDIRRHLVEDRGMAKEDIEFTGYWRRSEVVALPSDEALPDPERTTTVFERFHDLVELIPPIAIRVAVELGIGDLISRGIADVPSLAASSGSDERALGKLLRYLQTIDLLSETEANRYRLTEVGEFLTNDFWIDALSPMGALGRQSLGIIGLAESVRTGTASYSSVTGMEFAEVRNEQDYEDRLLERVAGFQPALAAPIAGSDLLDGVEHLVIHSGGAGAQAREFTAANPELRVTICALPAQANWLERDLPVSIPAESQRARIDVVVQSPFEPSPTADAVFIIRALGALPDADAAHALRQAAVNLGDSGRVYLLEDTFDLEDLDEHDAEADLLALTRHGSGLRTEVELAAVIAHAGLQKIATHTVGWGTTIIELTPKRYTDTEEERNNL</sequence>
<dbReference type="GO" id="GO:0016491">
    <property type="term" value="F:oxidoreductase activity"/>
    <property type="evidence" value="ECO:0007669"/>
    <property type="project" value="InterPro"/>
</dbReference>
<dbReference type="EMBL" id="VLTK01000008">
    <property type="protein sequence ID" value="TSI14496.1"/>
    <property type="molecule type" value="Genomic_DNA"/>
</dbReference>
<dbReference type="InterPro" id="IPR039261">
    <property type="entry name" value="FNR_nucleotide-bd"/>
</dbReference>
<dbReference type="GO" id="GO:0008171">
    <property type="term" value="F:O-methyltransferase activity"/>
    <property type="evidence" value="ECO:0007669"/>
    <property type="project" value="InterPro"/>
</dbReference>
<dbReference type="InterPro" id="IPR029063">
    <property type="entry name" value="SAM-dependent_MTases_sf"/>
</dbReference>
<feature type="domain" description="FAD-binding FR-type" evidence="4">
    <location>
        <begin position="10"/>
        <end position="147"/>
    </location>
</feature>
<dbReference type="Pfam" id="PF08100">
    <property type="entry name" value="Dimerisation"/>
    <property type="match status" value="1"/>
</dbReference>
<organism evidence="5 6">
    <name type="scientific">Brevibacterium aurantiacum</name>
    <dbReference type="NCBI Taxonomy" id="273384"/>
    <lineage>
        <taxon>Bacteria</taxon>
        <taxon>Bacillati</taxon>
        <taxon>Actinomycetota</taxon>
        <taxon>Actinomycetes</taxon>
        <taxon>Micrococcales</taxon>
        <taxon>Brevibacteriaceae</taxon>
        <taxon>Brevibacterium</taxon>
    </lineage>
</organism>
<dbReference type="PANTHER" id="PTHR30157">
    <property type="entry name" value="FERRIC REDUCTASE, NADPH-DEPENDENT"/>
    <property type="match status" value="1"/>
</dbReference>
<evidence type="ECO:0000256" key="1">
    <source>
        <dbReference type="ARBA" id="ARBA00022603"/>
    </source>
</evidence>
<dbReference type="InterPro" id="IPR007037">
    <property type="entry name" value="SIP_rossman_dom"/>
</dbReference>
<dbReference type="InterPro" id="IPR017927">
    <property type="entry name" value="FAD-bd_FR_type"/>
</dbReference>
<evidence type="ECO:0000313" key="5">
    <source>
        <dbReference type="EMBL" id="TSI14496.1"/>
    </source>
</evidence>
<dbReference type="InterPro" id="IPR017938">
    <property type="entry name" value="Riboflavin_synthase-like_b-brl"/>
</dbReference>
<dbReference type="Gene3D" id="3.40.50.80">
    <property type="entry name" value="Nucleotide-binding domain of ferredoxin-NADP reductase (FNR) module"/>
    <property type="match status" value="1"/>
</dbReference>
<dbReference type="InterPro" id="IPR036390">
    <property type="entry name" value="WH_DNA-bd_sf"/>
</dbReference>
<keyword evidence="3" id="KW-0949">S-adenosyl-L-methionine</keyword>
<dbReference type="InterPro" id="IPR001077">
    <property type="entry name" value="COMT_C"/>
</dbReference>
<comment type="caution">
    <text evidence="5">The sequence shown here is derived from an EMBL/GenBank/DDBJ whole genome shotgun (WGS) entry which is preliminary data.</text>
</comment>
<dbReference type="SUPFAM" id="SSF63380">
    <property type="entry name" value="Riboflavin synthase domain-like"/>
    <property type="match status" value="1"/>
</dbReference>
<dbReference type="Gene3D" id="3.40.50.150">
    <property type="entry name" value="Vaccinia Virus protein VP39"/>
    <property type="match status" value="1"/>
</dbReference>
<dbReference type="PROSITE" id="PS51384">
    <property type="entry name" value="FAD_FR"/>
    <property type="match status" value="1"/>
</dbReference>
<gene>
    <name evidence="5" type="ORF">FO013_14030</name>
</gene>
<evidence type="ECO:0000259" key="4">
    <source>
        <dbReference type="PROSITE" id="PS51384"/>
    </source>
</evidence>
<dbReference type="OrthoDB" id="9814826at2"/>
<dbReference type="InterPro" id="IPR012967">
    <property type="entry name" value="COMT_dimerisation"/>
</dbReference>
<dbReference type="GO" id="GO:0046983">
    <property type="term" value="F:protein dimerization activity"/>
    <property type="evidence" value="ECO:0007669"/>
    <property type="project" value="InterPro"/>
</dbReference>